<dbReference type="EMBL" id="LHPH01000009">
    <property type="protein sequence ID" value="KPH63210.1"/>
    <property type="molecule type" value="Genomic_DNA"/>
</dbReference>
<dbReference type="InterPro" id="IPR036097">
    <property type="entry name" value="HisK_dim/P_sf"/>
</dbReference>
<dbReference type="PANTHER" id="PTHR45339:SF1">
    <property type="entry name" value="HYBRID SIGNAL TRANSDUCTION HISTIDINE KINASE J"/>
    <property type="match status" value="1"/>
</dbReference>
<dbReference type="GO" id="GO:0000155">
    <property type="term" value="F:phosphorelay sensor kinase activity"/>
    <property type="evidence" value="ECO:0007669"/>
    <property type="project" value="InterPro"/>
</dbReference>
<keyword evidence="5" id="KW-0808">Transferase</keyword>
<dbReference type="InterPro" id="IPR004358">
    <property type="entry name" value="Sig_transdc_His_kin-like_C"/>
</dbReference>
<accession>A0A0N1EPA1</accession>
<gene>
    <name evidence="17" type="ORF">ADS77_09710</name>
</gene>
<dbReference type="SMART" id="SM00387">
    <property type="entry name" value="HATPase_c"/>
    <property type="match status" value="1"/>
</dbReference>
<name>A0A0N1EPA1_9GAMM</name>
<keyword evidence="18" id="KW-1185">Reference proteome</keyword>
<evidence type="ECO:0000313" key="18">
    <source>
        <dbReference type="Proteomes" id="UP000037848"/>
    </source>
</evidence>
<proteinExistence type="predicted"/>
<comment type="subunit">
    <text evidence="10">At low DSF concentrations, interacts with RpfF.</text>
</comment>
<dbReference type="CDD" id="cd16922">
    <property type="entry name" value="HATPase_EvgS-ArcB-TorS-like"/>
    <property type="match status" value="1"/>
</dbReference>
<dbReference type="InterPro" id="IPR003594">
    <property type="entry name" value="HATPase_dom"/>
</dbReference>
<keyword evidence="13" id="KW-1133">Transmembrane helix</keyword>
<keyword evidence="9" id="KW-0902">Two-component regulatory system</keyword>
<dbReference type="Gene3D" id="3.30.565.10">
    <property type="entry name" value="Histidine kinase-like ATPase, C-terminal domain"/>
    <property type="match status" value="1"/>
</dbReference>
<dbReference type="FunFam" id="3.30.565.10:FF:000010">
    <property type="entry name" value="Sensor histidine kinase RcsC"/>
    <property type="match status" value="1"/>
</dbReference>
<sequence length="753" mass="84222">MLSKLTNSIAAKVLSVLALFIIIQLVVYIVITKRIAIVDKSVDEIFNLTNLSINVFEINKDILEIQRDTSVFGSSGNQVIFDKIEKNYAIIKQRLASTQLQVENEKITSLLSSMQALVVHFGKSLDVVNLRYNEKATLIDQDLPAIYELAINTLTQVMAESTTTQSKLLVANLTNAWHTLNRNAFLFLNNREYQKRQEVVKNLKNIDLLLVQLKTITLQNQQVLTQISELKVQFSKTFTKSIQANRNYLTLVNVVIAGDTMEFSALAAQLREESINLLREIKNTSESSITQAESIIKGSLFLSIVLFLIFALFFHLHIIRAIKGLTNDFKSLLQGDLSINISETHRNDEIGVLAEAANQFRVLNENLLLAKKEAEETSRIKSEFLANMSHEIRTPMNGILGMVRLLENTELMPEQQKMLNLVNSSSKSLLVILNDILDLSKIDSGNIKLEKSTFQLSSILNELEQMFNPLVHSKQIKLLIPKSIDNSFDFLNGDETRLKQVLINLLSNAVKFTESGYVSLAIELKSKSTSSVNLIFSISDTGIGIAPDNISSLFDAFSQADSSITRRFGGTGLGLTISNKLLSLMGSTLEVNSEINKGSTFYFNITCDLASKAEPFKKSDTNIKLNFDPDNITILIVEDSPINQIVLKGLLAELNIKNIETAENGEIALNNCKTNHYDIVLMDMQMPVMDGITATHLIRLLAAYTHTPIIAITANVMEEDRQRCFDAGMNDFLSKPIIFKNLVSILNKYHRAC</sequence>
<keyword evidence="8" id="KW-0067">ATP-binding</keyword>
<dbReference type="OrthoDB" id="9810730at2"/>
<dbReference type="PATRIC" id="fig|187330.3.peg.4048"/>
<dbReference type="PROSITE" id="PS50109">
    <property type="entry name" value="HIS_KIN"/>
    <property type="match status" value="1"/>
</dbReference>
<evidence type="ECO:0000259" key="16">
    <source>
        <dbReference type="PROSITE" id="PS50885"/>
    </source>
</evidence>
<dbReference type="SUPFAM" id="SSF158472">
    <property type="entry name" value="HAMP domain-like"/>
    <property type="match status" value="1"/>
</dbReference>
<dbReference type="InterPro" id="IPR036890">
    <property type="entry name" value="HATPase_C_sf"/>
</dbReference>
<evidence type="ECO:0000256" key="5">
    <source>
        <dbReference type="ARBA" id="ARBA00022679"/>
    </source>
</evidence>
<evidence type="ECO:0000256" key="4">
    <source>
        <dbReference type="ARBA" id="ARBA00022553"/>
    </source>
</evidence>
<dbReference type="Gene3D" id="6.10.340.10">
    <property type="match status" value="1"/>
</dbReference>
<evidence type="ECO:0000313" key="17">
    <source>
        <dbReference type="EMBL" id="KPH63210.1"/>
    </source>
</evidence>
<dbReference type="SUPFAM" id="SSF52172">
    <property type="entry name" value="CheY-like"/>
    <property type="match status" value="1"/>
</dbReference>
<feature type="modified residue" description="4-aspartylphosphate" evidence="12">
    <location>
        <position position="683"/>
    </location>
</feature>
<dbReference type="SMART" id="SM00448">
    <property type="entry name" value="REC"/>
    <property type="match status" value="1"/>
</dbReference>
<dbReference type="Gene3D" id="3.40.50.2300">
    <property type="match status" value="1"/>
</dbReference>
<evidence type="ECO:0000259" key="15">
    <source>
        <dbReference type="PROSITE" id="PS50110"/>
    </source>
</evidence>
<dbReference type="GO" id="GO:0016020">
    <property type="term" value="C:membrane"/>
    <property type="evidence" value="ECO:0007669"/>
    <property type="project" value="UniProtKB-SubCell"/>
</dbReference>
<keyword evidence="7 17" id="KW-0418">Kinase</keyword>
<dbReference type="RefSeq" id="WP_054454140.1">
    <property type="nucleotide sequence ID" value="NZ_LHPH01000009.1"/>
</dbReference>
<evidence type="ECO:0000256" key="10">
    <source>
        <dbReference type="ARBA" id="ARBA00064003"/>
    </source>
</evidence>
<feature type="domain" description="HAMP" evidence="16">
    <location>
        <begin position="316"/>
        <end position="369"/>
    </location>
</feature>
<dbReference type="InterPro" id="IPR005467">
    <property type="entry name" value="His_kinase_dom"/>
</dbReference>
<comment type="caution">
    <text evidence="17">The sequence shown here is derived from an EMBL/GenBank/DDBJ whole genome shotgun (WGS) entry which is preliminary data.</text>
</comment>
<dbReference type="STRING" id="187330.AMS58_13225"/>
<evidence type="ECO:0000256" key="11">
    <source>
        <dbReference type="ARBA" id="ARBA00068150"/>
    </source>
</evidence>
<dbReference type="PROSITE" id="PS50885">
    <property type="entry name" value="HAMP"/>
    <property type="match status" value="1"/>
</dbReference>
<dbReference type="CDD" id="cd06225">
    <property type="entry name" value="HAMP"/>
    <property type="match status" value="1"/>
</dbReference>
<comment type="catalytic activity">
    <reaction evidence="1">
        <text>ATP + protein L-histidine = ADP + protein N-phospho-L-histidine.</text>
        <dbReference type="EC" id="2.7.13.3"/>
    </reaction>
</comment>
<dbReference type="Pfam" id="PF00072">
    <property type="entry name" value="Response_reg"/>
    <property type="match status" value="1"/>
</dbReference>
<dbReference type="CDD" id="cd00082">
    <property type="entry name" value="HisKA"/>
    <property type="match status" value="1"/>
</dbReference>
<feature type="domain" description="Histidine kinase" evidence="14">
    <location>
        <begin position="387"/>
        <end position="609"/>
    </location>
</feature>
<dbReference type="AlphaFoldDB" id="A0A0N1EPA1"/>
<evidence type="ECO:0000256" key="7">
    <source>
        <dbReference type="ARBA" id="ARBA00022777"/>
    </source>
</evidence>
<dbReference type="InterPro" id="IPR003661">
    <property type="entry name" value="HisK_dim/P_dom"/>
</dbReference>
<dbReference type="InterPro" id="IPR003660">
    <property type="entry name" value="HAMP_dom"/>
</dbReference>
<dbReference type="SUPFAM" id="SSF47384">
    <property type="entry name" value="Homodimeric domain of signal transducing histidine kinase"/>
    <property type="match status" value="1"/>
</dbReference>
<dbReference type="InterPro" id="IPR011006">
    <property type="entry name" value="CheY-like_superfamily"/>
</dbReference>
<dbReference type="GO" id="GO:0005524">
    <property type="term" value="F:ATP binding"/>
    <property type="evidence" value="ECO:0007669"/>
    <property type="project" value="UniProtKB-KW"/>
</dbReference>
<organism evidence="17 18">
    <name type="scientific">Pseudoalteromonas porphyrae</name>
    <dbReference type="NCBI Taxonomy" id="187330"/>
    <lineage>
        <taxon>Bacteria</taxon>
        <taxon>Pseudomonadati</taxon>
        <taxon>Pseudomonadota</taxon>
        <taxon>Gammaproteobacteria</taxon>
        <taxon>Alteromonadales</taxon>
        <taxon>Pseudoalteromonadaceae</taxon>
        <taxon>Pseudoalteromonas</taxon>
    </lineage>
</organism>
<protein>
    <recommendedName>
        <fullName evidence="11">Sensory/regulatory protein RpfC</fullName>
        <ecNumber evidence="3">2.7.13.3</ecNumber>
    </recommendedName>
</protein>
<dbReference type="Pfam" id="PF00512">
    <property type="entry name" value="HisKA"/>
    <property type="match status" value="1"/>
</dbReference>
<reference evidence="17 18" key="1">
    <citation type="submission" date="2015-08" db="EMBL/GenBank/DDBJ databases">
        <title>Draft Genome Sequence of Pseudoalteromonas porphyrae UCD-SED14.</title>
        <authorList>
            <person name="Coil D.A."/>
            <person name="Jospin G."/>
            <person name="Lee R.D."/>
            <person name="Eisen J.A."/>
        </authorList>
    </citation>
    <scope>NUCLEOTIDE SEQUENCE [LARGE SCALE GENOMIC DNA]</scope>
    <source>
        <strain evidence="17 18">UCD-SED14</strain>
    </source>
</reference>
<dbReference type="PROSITE" id="PS50110">
    <property type="entry name" value="RESPONSE_REGULATORY"/>
    <property type="match status" value="1"/>
</dbReference>
<dbReference type="SMART" id="SM00388">
    <property type="entry name" value="HisKA"/>
    <property type="match status" value="1"/>
</dbReference>
<comment type="subcellular location">
    <subcellularLocation>
        <location evidence="2">Membrane</location>
    </subcellularLocation>
</comment>
<evidence type="ECO:0000256" key="13">
    <source>
        <dbReference type="SAM" id="Phobius"/>
    </source>
</evidence>
<dbReference type="Proteomes" id="UP000037848">
    <property type="component" value="Unassembled WGS sequence"/>
</dbReference>
<dbReference type="PRINTS" id="PR00344">
    <property type="entry name" value="BCTRLSENSOR"/>
</dbReference>
<dbReference type="PANTHER" id="PTHR45339">
    <property type="entry name" value="HYBRID SIGNAL TRANSDUCTION HISTIDINE KINASE J"/>
    <property type="match status" value="1"/>
</dbReference>
<evidence type="ECO:0000256" key="3">
    <source>
        <dbReference type="ARBA" id="ARBA00012438"/>
    </source>
</evidence>
<evidence type="ECO:0000256" key="8">
    <source>
        <dbReference type="ARBA" id="ARBA00022840"/>
    </source>
</evidence>
<feature type="transmembrane region" description="Helical" evidence="13">
    <location>
        <begin position="12"/>
        <end position="31"/>
    </location>
</feature>
<keyword evidence="13" id="KW-0472">Membrane</keyword>
<dbReference type="CDD" id="cd17546">
    <property type="entry name" value="REC_hyHK_CKI1_RcsC-like"/>
    <property type="match status" value="1"/>
</dbReference>
<keyword evidence="13" id="KW-0812">Transmembrane</keyword>
<feature type="domain" description="Response regulatory" evidence="15">
    <location>
        <begin position="633"/>
        <end position="750"/>
    </location>
</feature>
<feature type="transmembrane region" description="Helical" evidence="13">
    <location>
        <begin position="300"/>
        <end position="319"/>
    </location>
</feature>
<keyword evidence="4 12" id="KW-0597">Phosphoprotein</keyword>
<evidence type="ECO:0000256" key="9">
    <source>
        <dbReference type="ARBA" id="ARBA00023012"/>
    </source>
</evidence>
<keyword evidence="6" id="KW-0547">Nucleotide-binding</keyword>
<evidence type="ECO:0000256" key="12">
    <source>
        <dbReference type="PROSITE-ProRule" id="PRU00169"/>
    </source>
</evidence>
<evidence type="ECO:0000259" key="14">
    <source>
        <dbReference type="PROSITE" id="PS50109"/>
    </source>
</evidence>
<dbReference type="EC" id="2.7.13.3" evidence="3"/>
<dbReference type="SUPFAM" id="SSF55874">
    <property type="entry name" value="ATPase domain of HSP90 chaperone/DNA topoisomerase II/histidine kinase"/>
    <property type="match status" value="1"/>
</dbReference>
<evidence type="ECO:0000256" key="2">
    <source>
        <dbReference type="ARBA" id="ARBA00004370"/>
    </source>
</evidence>
<evidence type="ECO:0000256" key="1">
    <source>
        <dbReference type="ARBA" id="ARBA00000085"/>
    </source>
</evidence>
<evidence type="ECO:0000256" key="6">
    <source>
        <dbReference type="ARBA" id="ARBA00022741"/>
    </source>
</evidence>
<dbReference type="FunFam" id="1.10.287.130:FF:000002">
    <property type="entry name" value="Two-component osmosensing histidine kinase"/>
    <property type="match status" value="1"/>
</dbReference>
<dbReference type="Gene3D" id="1.10.287.130">
    <property type="match status" value="1"/>
</dbReference>
<dbReference type="Pfam" id="PF02518">
    <property type="entry name" value="HATPase_c"/>
    <property type="match status" value="1"/>
</dbReference>
<dbReference type="InterPro" id="IPR001789">
    <property type="entry name" value="Sig_transdc_resp-reg_receiver"/>
</dbReference>